<evidence type="ECO:0000256" key="1">
    <source>
        <dbReference type="SAM" id="MobiDB-lite"/>
    </source>
</evidence>
<reference evidence="2" key="1">
    <citation type="submission" date="2023-04" db="EMBL/GenBank/DDBJ databases">
        <title>Phytophthora fragariaefolia NBRC 109709.</title>
        <authorList>
            <person name="Ichikawa N."/>
            <person name="Sato H."/>
            <person name="Tonouchi N."/>
        </authorList>
    </citation>
    <scope>NUCLEOTIDE SEQUENCE</scope>
    <source>
        <strain evidence="2">NBRC 109709</strain>
    </source>
</reference>
<evidence type="ECO:0000313" key="2">
    <source>
        <dbReference type="EMBL" id="GMF57932.1"/>
    </source>
</evidence>
<feature type="compositionally biased region" description="Low complexity" evidence="1">
    <location>
        <begin position="278"/>
        <end position="291"/>
    </location>
</feature>
<sequence>MSSGGEDSDSSQPADGSAVFPPPSAQEDLSRALDWSGVFGSGWLAQPSPKEQAPSMQNDSTTQEHLVGARRMQTESLQEGTSVQEEQEDPPPQPKARRVGSKRGRPPKGKGKAPFVWTEERIEHLLKIRFRALQDRFDNAKSNQQVKECWDLLTAAVGTKIGESIDSEQFKNKHMKRLWDAYNNDLLHTGNACPLDDPPCLGLMRDLWATKMASAPSCLFPPVVVQHLQHAELQQLTVLRRKTGYPGEVGTDTPPPISSPSIGVPSSSTSTMHVSVDTTTTSPAPPKTAHASRQSTKNTKQPRKKAKTQGEHVLKGMELLSSSIAKVASSISHTNDKTPRDDASASTRVMEKLIEQQQQQTQISTQLLQQQQL</sequence>
<organism evidence="2 3">
    <name type="scientific">Phytophthora fragariaefolia</name>
    <dbReference type="NCBI Taxonomy" id="1490495"/>
    <lineage>
        <taxon>Eukaryota</taxon>
        <taxon>Sar</taxon>
        <taxon>Stramenopiles</taxon>
        <taxon>Oomycota</taxon>
        <taxon>Peronosporomycetes</taxon>
        <taxon>Peronosporales</taxon>
        <taxon>Peronosporaceae</taxon>
        <taxon>Phytophthora</taxon>
    </lineage>
</organism>
<feature type="region of interest" description="Disordered" evidence="1">
    <location>
        <begin position="244"/>
        <end position="313"/>
    </location>
</feature>
<proteinExistence type="predicted"/>
<dbReference type="AlphaFoldDB" id="A0A9W7D6G0"/>
<feature type="region of interest" description="Disordered" evidence="1">
    <location>
        <begin position="1"/>
        <end position="113"/>
    </location>
</feature>
<evidence type="ECO:0000313" key="3">
    <source>
        <dbReference type="Proteomes" id="UP001165121"/>
    </source>
</evidence>
<keyword evidence="3" id="KW-1185">Reference proteome</keyword>
<name>A0A9W7D6G0_9STRA</name>
<accession>A0A9W7D6G0</accession>
<feature type="compositionally biased region" description="Low complexity" evidence="1">
    <location>
        <begin position="259"/>
        <end position="271"/>
    </location>
</feature>
<feature type="compositionally biased region" description="Polar residues" evidence="1">
    <location>
        <begin position="74"/>
        <end position="83"/>
    </location>
</feature>
<feature type="compositionally biased region" description="Polar residues" evidence="1">
    <location>
        <begin position="1"/>
        <end position="14"/>
    </location>
</feature>
<feature type="compositionally biased region" description="Polar residues" evidence="1">
    <location>
        <begin position="54"/>
        <end position="64"/>
    </location>
</feature>
<comment type="caution">
    <text evidence="2">The sequence shown here is derived from an EMBL/GenBank/DDBJ whole genome shotgun (WGS) entry which is preliminary data.</text>
</comment>
<dbReference type="Proteomes" id="UP001165121">
    <property type="component" value="Unassembled WGS sequence"/>
</dbReference>
<feature type="compositionally biased region" description="Basic residues" evidence="1">
    <location>
        <begin position="95"/>
        <end position="111"/>
    </location>
</feature>
<protein>
    <submittedName>
        <fullName evidence="2">Unnamed protein product</fullName>
    </submittedName>
</protein>
<gene>
    <name evidence="2" type="ORF">Pfra01_002483700</name>
</gene>
<dbReference type="EMBL" id="BSXT01004453">
    <property type="protein sequence ID" value="GMF57932.1"/>
    <property type="molecule type" value="Genomic_DNA"/>
</dbReference>